<reference evidence="4" key="2">
    <citation type="journal article" date="2019" name="Int. J. Syst. Evol. Microbiol.">
        <title>The Global Catalogue of Microorganisms (GCM) 10K type strain sequencing project: providing services to taxonomists for standard genome sequencing and annotation.</title>
        <authorList>
            <consortium name="The Broad Institute Genomics Platform"/>
            <consortium name="The Broad Institute Genome Sequencing Center for Infectious Disease"/>
            <person name="Wu L."/>
            <person name="Ma J."/>
        </authorList>
    </citation>
    <scope>NUCLEOTIDE SEQUENCE [LARGE SCALE GENOMIC DNA]</scope>
    <source>
        <strain evidence="4">NBRC 107715</strain>
    </source>
</reference>
<dbReference type="AlphaFoldDB" id="A0A512JDV5"/>
<keyword evidence="4" id="KW-1185">Reference proteome</keyword>
<protein>
    <submittedName>
        <fullName evidence="1">Uncharacterized protein</fullName>
    </submittedName>
</protein>
<reference evidence="2" key="1">
    <citation type="journal article" date="2014" name="Int. J. Syst. Evol. Microbiol.">
        <title>Complete genome of a new Firmicutes species belonging to the dominant human colonic microbiota ('Ruminococcus bicirculans') reveals two chromosomes and a selective capacity to utilize plant glucans.</title>
        <authorList>
            <consortium name="NISC Comparative Sequencing Program"/>
            <person name="Wegmann U."/>
            <person name="Louis P."/>
            <person name="Goesmann A."/>
            <person name="Henrissat B."/>
            <person name="Duncan S.H."/>
            <person name="Flint H.J."/>
        </authorList>
    </citation>
    <scope>NUCLEOTIDE SEQUENCE</scope>
    <source>
        <strain evidence="2">NBRC 107715</strain>
    </source>
</reference>
<name>A0A512JDV5_9HYPH</name>
<proteinExistence type="predicted"/>
<sequence length="45" mass="5175">MNFAGLAFLNLHLRNPNLREITPGRVDYVEDKAEARLHLRSNSPK</sequence>
<organism evidence="1 3">
    <name type="scientific">Methylobacterium oxalidis</name>
    <dbReference type="NCBI Taxonomy" id="944322"/>
    <lineage>
        <taxon>Bacteria</taxon>
        <taxon>Pseudomonadati</taxon>
        <taxon>Pseudomonadota</taxon>
        <taxon>Alphaproteobacteria</taxon>
        <taxon>Hyphomicrobiales</taxon>
        <taxon>Methylobacteriaceae</taxon>
        <taxon>Methylobacterium</taxon>
    </lineage>
</organism>
<gene>
    <name evidence="2" type="ORF">GCM10007888_08750</name>
    <name evidence="1" type="ORF">MOX02_61680</name>
</gene>
<dbReference type="EMBL" id="BSPK01000011">
    <property type="protein sequence ID" value="GLS62494.1"/>
    <property type="molecule type" value="Genomic_DNA"/>
</dbReference>
<comment type="caution">
    <text evidence="1">The sequence shown here is derived from an EMBL/GenBank/DDBJ whole genome shotgun (WGS) entry which is preliminary data.</text>
</comment>
<evidence type="ECO:0000313" key="2">
    <source>
        <dbReference type="EMBL" id="GLS62494.1"/>
    </source>
</evidence>
<dbReference type="Proteomes" id="UP000321960">
    <property type="component" value="Unassembled WGS sequence"/>
</dbReference>
<evidence type="ECO:0000313" key="3">
    <source>
        <dbReference type="Proteomes" id="UP000321960"/>
    </source>
</evidence>
<accession>A0A512JDV5</accession>
<evidence type="ECO:0000313" key="1">
    <source>
        <dbReference type="EMBL" id="GEP08130.1"/>
    </source>
</evidence>
<evidence type="ECO:0000313" key="4">
    <source>
        <dbReference type="Proteomes" id="UP001156856"/>
    </source>
</evidence>
<reference evidence="1 3" key="3">
    <citation type="submission" date="2019-07" db="EMBL/GenBank/DDBJ databases">
        <title>Whole genome shotgun sequence of Methylobacterium oxalidis NBRC 107715.</title>
        <authorList>
            <person name="Hosoyama A."/>
            <person name="Uohara A."/>
            <person name="Ohji S."/>
            <person name="Ichikawa N."/>
        </authorList>
    </citation>
    <scope>NUCLEOTIDE SEQUENCE [LARGE SCALE GENOMIC DNA]</scope>
    <source>
        <strain evidence="1 3">NBRC 107715</strain>
    </source>
</reference>
<dbReference type="Proteomes" id="UP001156856">
    <property type="component" value="Unassembled WGS sequence"/>
</dbReference>
<reference evidence="2" key="4">
    <citation type="submission" date="2023-01" db="EMBL/GenBank/DDBJ databases">
        <title>Draft genome sequence of Methylobacterium oxalidis strain NBRC 107715.</title>
        <authorList>
            <person name="Sun Q."/>
            <person name="Mori K."/>
        </authorList>
    </citation>
    <scope>NUCLEOTIDE SEQUENCE</scope>
    <source>
        <strain evidence="2">NBRC 107715</strain>
    </source>
</reference>
<dbReference type="EMBL" id="BJZU01000298">
    <property type="protein sequence ID" value="GEP08130.1"/>
    <property type="molecule type" value="Genomic_DNA"/>
</dbReference>